<organism evidence="2 3">
    <name type="scientific">Symbiodinium microadriaticum</name>
    <name type="common">Dinoflagellate</name>
    <name type="synonym">Zooxanthella microadriatica</name>
    <dbReference type="NCBI Taxonomy" id="2951"/>
    <lineage>
        <taxon>Eukaryota</taxon>
        <taxon>Sar</taxon>
        <taxon>Alveolata</taxon>
        <taxon>Dinophyceae</taxon>
        <taxon>Suessiales</taxon>
        <taxon>Symbiodiniaceae</taxon>
        <taxon>Symbiodinium</taxon>
    </lineage>
</organism>
<evidence type="ECO:0000313" key="3">
    <source>
        <dbReference type="Proteomes" id="UP000186817"/>
    </source>
</evidence>
<reference evidence="2 3" key="1">
    <citation type="submission" date="2016-02" db="EMBL/GenBank/DDBJ databases">
        <title>Genome analysis of coral dinoflagellate symbionts highlights evolutionary adaptations to a symbiotic lifestyle.</title>
        <authorList>
            <person name="Aranda M."/>
            <person name="Li Y."/>
            <person name="Liew Y.J."/>
            <person name="Baumgarten S."/>
            <person name="Simakov O."/>
            <person name="Wilson M."/>
            <person name="Piel J."/>
            <person name="Ashoor H."/>
            <person name="Bougouffa S."/>
            <person name="Bajic V.B."/>
            <person name="Ryu T."/>
            <person name="Ravasi T."/>
            <person name="Bayer T."/>
            <person name="Micklem G."/>
            <person name="Kim H."/>
            <person name="Bhak J."/>
            <person name="Lajeunesse T.C."/>
            <person name="Voolstra C.R."/>
        </authorList>
    </citation>
    <scope>NUCLEOTIDE SEQUENCE [LARGE SCALE GENOMIC DNA]</scope>
    <source>
        <strain evidence="2 3">CCMP2467</strain>
    </source>
</reference>
<keyword evidence="3" id="KW-1185">Reference proteome</keyword>
<evidence type="ECO:0000256" key="1">
    <source>
        <dbReference type="SAM" id="SignalP"/>
    </source>
</evidence>
<protein>
    <recommendedName>
        <fullName evidence="4">EF-hand domain-containing protein</fullName>
    </recommendedName>
</protein>
<accession>A0A1Q9DKC2</accession>
<feature type="signal peptide" evidence="1">
    <location>
        <begin position="1"/>
        <end position="16"/>
    </location>
</feature>
<dbReference type="Proteomes" id="UP000186817">
    <property type="component" value="Unassembled WGS sequence"/>
</dbReference>
<feature type="chain" id="PRO_5013294195" description="EF-hand domain-containing protein" evidence="1">
    <location>
        <begin position="17"/>
        <end position="183"/>
    </location>
</feature>
<evidence type="ECO:0000313" key="2">
    <source>
        <dbReference type="EMBL" id="OLP95608.1"/>
    </source>
</evidence>
<keyword evidence="1" id="KW-0732">Signal</keyword>
<gene>
    <name evidence="2" type="ORF">AK812_SmicGene22254</name>
</gene>
<dbReference type="EMBL" id="LSRX01000497">
    <property type="protein sequence ID" value="OLP95608.1"/>
    <property type="molecule type" value="Genomic_DNA"/>
</dbReference>
<sequence length="183" mass="19991">MALCLLIGGFFPDVLFTQFHSVNVHVPANSSNWCFEGASADSMSEAEFEATLKKWELEEASTNFWQQLDVQRSGCITLQQLETGTVVSPSCRMDLWCSPTERGCREVRASRSASHIFGELQGRPMPGKNWPQVGIHPAARLAAAATTPSAAGQEKRRSAVLQASGRHESRGARSLLSGFLCHL</sequence>
<comment type="caution">
    <text evidence="2">The sequence shown here is derived from an EMBL/GenBank/DDBJ whole genome shotgun (WGS) entry which is preliminary data.</text>
</comment>
<dbReference type="AlphaFoldDB" id="A0A1Q9DKC2"/>
<evidence type="ECO:0008006" key="4">
    <source>
        <dbReference type="Google" id="ProtNLM"/>
    </source>
</evidence>
<proteinExistence type="predicted"/>
<name>A0A1Q9DKC2_SYMMI</name>